<organism evidence="1 2">
    <name type="scientific">Enterococcus dongliensis</name>
    <dbReference type="NCBI Taxonomy" id="2559925"/>
    <lineage>
        <taxon>Bacteria</taxon>
        <taxon>Bacillati</taxon>
        <taxon>Bacillota</taxon>
        <taxon>Bacilli</taxon>
        <taxon>Lactobacillales</taxon>
        <taxon>Enterococcaceae</taxon>
        <taxon>Enterococcus</taxon>
    </lineage>
</organism>
<comment type="caution">
    <text evidence="1">The sequence shown here is derived from an EMBL/GenBank/DDBJ whole genome shotgun (WGS) entry which is preliminary data.</text>
</comment>
<evidence type="ECO:0008006" key="3">
    <source>
        <dbReference type="Google" id="ProtNLM"/>
    </source>
</evidence>
<sequence>MKETQKNALKLMDNQIECVGFTPIQALTMGLSYFKGGYFDTLTDKEFEEVVKSFVEKHM</sequence>
<proteinExistence type="predicted"/>
<protein>
    <recommendedName>
        <fullName evidence="3">Phage protein</fullName>
    </recommendedName>
</protein>
<gene>
    <name evidence="1" type="ORF">P7D39_11945</name>
</gene>
<keyword evidence="2" id="KW-1185">Reference proteome</keyword>
<evidence type="ECO:0000313" key="1">
    <source>
        <dbReference type="EMBL" id="MDT2597710.1"/>
    </source>
</evidence>
<name>A0ABU3ES72_9ENTE</name>
<reference evidence="1 2" key="1">
    <citation type="submission" date="2023-03" db="EMBL/GenBank/DDBJ databases">
        <authorList>
            <person name="Shen W."/>
            <person name="Cai J."/>
        </authorList>
    </citation>
    <scope>NUCLEOTIDE SEQUENCE [LARGE SCALE GENOMIC DNA]</scope>
    <source>
        <strain evidence="1 2">P72-2</strain>
    </source>
</reference>
<dbReference type="RefSeq" id="WP_311924919.1">
    <property type="nucleotide sequence ID" value="NZ_JARPYR010000030.1"/>
</dbReference>
<evidence type="ECO:0000313" key="2">
    <source>
        <dbReference type="Proteomes" id="UP001256547"/>
    </source>
</evidence>
<dbReference type="EMBL" id="JARPYR010000030">
    <property type="protein sequence ID" value="MDT2597710.1"/>
    <property type="molecule type" value="Genomic_DNA"/>
</dbReference>
<accession>A0ABU3ES72</accession>
<dbReference type="Proteomes" id="UP001256547">
    <property type="component" value="Unassembled WGS sequence"/>
</dbReference>